<reference evidence="6 7" key="1">
    <citation type="submission" date="2019-06" db="EMBL/GenBank/DDBJ databases">
        <title>Whole genome shotgun sequence of Paenarthrobacter aurescens NBRC 12136.</title>
        <authorList>
            <person name="Hosoyama A."/>
            <person name="Uohara A."/>
            <person name="Ohji S."/>
            <person name="Ichikawa N."/>
        </authorList>
    </citation>
    <scope>NUCLEOTIDE SEQUENCE [LARGE SCALE GENOMIC DNA]</scope>
    <source>
        <strain evidence="6 7">NBRC 12136</strain>
    </source>
</reference>
<keyword evidence="7" id="KW-1185">Reference proteome</keyword>
<dbReference type="InterPro" id="IPR000847">
    <property type="entry name" value="LysR_HTH_N"/>
</dbReference>
<sequence>MRHSLDQVEAFVMSCKWGSFSAAARALGRSQSTISASVANLEIALGLELFDRSTRIPTLTAAGETMLVEALAVYDRCQALESHADAMSEGDPASLTIAAGIPHKNLVPVLCDFAEKFPHTDIIIRNPEKGDVANLVQRGEAALGVAFAQPRYVREIQFHQMGKLILTHVAHAEHPLAAKRTVSFDDLREHRHIVYTAHAASLPTTEYLQSTQVWSADNYDALIEMASAGLGWATLPRQLILDQIGSGQLVELQLEAYPYTDWLVSVDLLSLKGRRIGKAESWLLTRMQSHKIQELTRHGQPTTW</sequence>
<dbReference type="Gene3D" id="3.40.190.290">
    <property type="match status" value="1"/>
</dbReference>
<dbReference type="SUPFAM" id="SSF46785">
    <property type="entry name" value="Winged helix' DNA-binding domain"/>
    <property type="match status" value="1"/>
</dbReference>
<evidence type="ECO:0000259" key="5">
    <source>
        <dbReference type="PROSITE" id="PS50931"/>
    </source>
</evidence>
<dbReference type="Pfam" id="PF00126">
    <property type="entry name" value="HTH_1"/>
    <property type="match status" value="1"/>
</dbReference>
<accession>A0A4Y3N975</accession>
<gene>
    <name evidence="6" type="ORF">AAU01_05120</name>
</gene>
<dbReference type="SUPFAM" id="SSF53850">
    <property type="entry name" value="Periplasmic binding protein-like II"/>
    <property type="match status" value="1"/>
</dbReference>
<dbReference type="PANTHER" id="PTHR30126">
    <property type="entry name" value="HTH-TYPE TRANSCRIPTIONAL REGULATOR"/>
    <property type="match status" value="1"/>
</dbReference>
<proteinExistence type="inferred from homology"/>
<feature type="domain" description="HTH lysR-type" evidence="5">
    <location>
        <begin position="3"/>
        <end position="60"/>
    </location>
</feature>
<dbReference type="PANTHER" id="PTHR30126:SF91">
    <property type="entry name" value="LYSR FAMILY TRANSCRIPTIONAL REGULATOR"/>
    <property type="match status" value="1"/>
</dbReference>
<dbReference type="AlphaFoldDB" id="A0A4Y3N975"/>
<dbReference type="GO" id="GO:0000976">
    <property type="term" value="F:transcription cis-regulatory region binding"/>
    <property type="evidence" value="ECO:0007669"/>
    <property type="project" value="TreeGrafter"/>
</dbReference>
<keyword evidence="4" id="KW-0804">Transcription</keyword>
<dbReference type="Gene3D" id="1.10.10.10">
    <property type="entry name" value="Winged helix-like DNA-binding domain superfamily/Winged helix DNA-binding domain"/>
    <property type="match status" value="1"/>
</dbReference>
<dbReference type="GO" id="GO:0003700">
    <property type="term" value="F:DNA-binding transcription factor activity"/>
    <property type="evidence" value="ECO:0007669"/>
    <property type="project" value="InterPro"/>
</dbReference>
<dbReference type="RefSeq" id="WP_141281361.1">
    <property type="nucleotide sequence ID" value="NZ_BAAAWK010000001.1"/>
</dbReference>
<name>A0A4Y3N975_PAEAU</name>
<comment type="caution">
    <text evidence="6">The sequence shown here is derived from an EMBL/GenBank/DDBJ whole genome shotgun (WGS) entry which is preliminary data.</text>
</comment>
<dbReference type="PROSITE" id="PS50931">
    <property type="entry name" value="HTH_LYSR"/>
    <property type="match status" value="1"/>
</dbReference>
<keyword evidence="2" id="KW-0805">Transcription regulation</keyword>
<dbReference type="GeneID" id="97302025"/>
<comment type="similarity">
    <text evidence="1">Belongs to the LysR transcriptional regulatory family.</text>
</comment>
<dbReference type="OrthoDB" id="3636008at2"/>
<evidence type="ECO:0000313" key="6">
    <source>
        <dbReference type="EMBL" id="GEB17757.1"/>
    </source>
</evidence>
<dbReference type="PRINTS" id="PR00039">
    <property type="entry name" value="HTHLYSR"/>
</dbReference>
<evidence type="ECO:0000256" key="3">
    <source>
        <dbReference type="ARBA" id="ARBA00023125"/>
    </source>
</evidence>
<evidence type="ECO:0000313" key="7">
    <source>
        <dbReference type="Proteomes" id="UP000317715"/>
    </source>
</evidence>
<protein>
    <submittedName>
        <fullName evidence="6">LysR family transcriptional regulator</fullName>
    </submittedName>
</protein>
<dbReference type="InterPro" id="IPR005119">
    <property type="entry name" value="LysR_subst-bd"/>
</dbReference>
<evidence type="ECO:0000256" key="4">
    <source>
        <dbReference type="ARBA" id="ARBA00023163"/>
    </source>
</evidence>
<dbReference type="EMBL" id="BJMD01000002">
    <property type="protein sequence ID" value="GEB17757.1"/>
    <property type="molecule type" value="Genomic_DNA"/>
</dbReference>
<evidence type="ECO:0000256" key="1">
    <source>
        <dbReference type="ARBA" id="ARBA00009437"/>
    </source>
</evidence>
<dbReference type="Pfam" id="PF03466">
    <property type="entry name" value="LysR_substrate"/>
    <property type="match status" value="1"/>
</dbReference>
<evidence type="ECO:0000256" key="2">
    <source>
        <dbReference type="ARBA" id="ARBA00023015"/>
    </source>
</evidence>
<keyword evidence="3" id="KW-0238">DNA-binding</keyword>
<dbReference type="InterPro" id="IPR036388">
    <property type="entry name" value="WH-like_DNA-bd_sf"/>
</dbReference>
<organism evidence="6 7">
    <name type="scientific">Paenarthrobacter aurescens</name>
    <name type="common">Arthrobacter aurescens</name>
    <dbReference type="NCBI Taxonomy" id="43663"/>
    <lineage>
        <taxon>Bacteria</taxon>
        <taxon>Bacillati</taxon>
        <taxon>Actinomycetota</taxon>
        <taxon>Actinomycetes</taxon>
        <taxon>Micrococcales</taxon>
        <taxon>Micrococcaceae</taxon>
        <taxon>Paenarthrobacter</taxon>
    </lineage>
</organism>
<dbReference type="Proteomes" id="UP000317715">
    <property type="component" value="Unassembled WGS sequence"/>
</dbReference>
<dbReference type="InterPro" id="IPR036390">
    <property type="entry name" value="WH_DNA-bd_sf"/>
</dbReference>